<evidence type="ECO:0000256" key="1">
    <source>
        <dbReference type="ARBA" id="ARBA00007529"/>
    </source>
</evidence>
<evidence type="ECO:0000313" key="4">
    <source>
        <dbReference type="EMBL" id="SFO55823.1"/>
    </source>
</evidence>
<dbReference type="Proteomes" id="UP000183413">
    <property type="component" value="Unassembled WGS sequence"/>
</dbReference>
<feature type="active site" description="Proton donor" evidence="2">
    <location>
        <position position="255"/>
    </location>
</feature>
<feature type="region of interest" description="Disordered" evidence="3">
    <location>
        <begin position="347"/>
        <end position="367"/>
    </location>
</feature>
<organism evidence="4 5">
    <name type="scientific">Actinomadura madurae</name>
    <dbReference type="NCBI Taxonomy" id="1993"/>
    <lineage>
        <taxon>Bacteria</taxon>
        <taxon>Bacillati</taxon>
        <taxon>Actinomycetota</taxon>
        <taxon>Actinomycetes</taxon>
        <taxon>Streptosporangiales</taxon>
        <taxon>Thermomonosporaceae</taxon>
        <taxon>Actinomadura</taxon>
    </lineage>
</organism>
<dbReference type="GeneID" id="99649241"/>
<name>A0A1I5I5I7_9ACTN</name>
<sequence>MRWDKVYNVVGCHAAGMVGDVVVGGVPSVPGETVFEKMQYFQRNLDHIRRTLMYEPRTVSGLNFVVPAGDPEAAYGYIIAEPIEYVAMSGSNTLCVATVLLETGMVPMVEPVTELTLEAPAGLIRLRCECRDGKVTNVSFLNQPSFVYHHQAPVEVAGSGTIPVDVAWGGMTYAIVDAEALGFRLTEDEARDLVALGQRIKAAAAEQLPVVHPLEPRHHGITQTEFAGPLRMVDSVLTSRNAVVISPGVVDRSPCGTGTSARLALLHAQGELEIGQPFVHESILGTRFTAEVESTTTVGAYPAVSPRVGGQAWINSTMQVGVDPTDPFPEGYMLGDKFVDDIDSLSLIPPSPPPVPTTMGKEDGPCE</sequence>
<keyword evidence="5" id="KW-1185">Reference proteome</keyword>
<accession>A0A1I5I5I7</accession>
<reference evidence="4 5" key="1">
    <citation type="submission" date="2016-10" db="EMBL/GenBank/DDBJ databases">
        <authorList>
            <person name="de Groot N.N."/>
        </authorList>
    </citation>
    <scope>NUCLEOTIDE SEQUENCE [LARGE SCALE GENOMIC DNA]</scope>
    <source>
        <strain evidence="4 5">DSM 43067</strain>
    </source>
</reference>
<dbReference type="RefSeq" id="WP_075021943.1">
    <property type="nucleotide sequence ID" value="NZ_CP083237.1"/>
</dbReference>
<dbReference type="GO" id="GO:0047580">
    <property type="term" value="F:4-hydroxyproline epimerase activity"/>
    <property type="evidence" value="ECO:0007669"/>
    <property type="project" value="TreeGrafter"/>
</dbReference>
<proteinExistence type="inferred from homology"/>
<protein>
    <submittedName>
        <fullName evidence="4">Proline racemase</fullName>
    </submittedName>
</protein>
<gene>
    <name evidence="4" type="ORF">SAMN04489713_107140</name>
</gene>
<dbReference type="InParanoid" id="A0A1I5I5I7"/>
<dbReference type="EMBL" id="FOVH01000007">
    <property type="protein sequence ID" value="SFO55823.1"/>
    <property type="molecule type" value="Genomic_DNA"/>
</dbReference>
<evidence type="ECO:0000256" key="2">
    <source>
        <dbReference type="PIRSR" id="PIRSR029792-1"/>
    </source>
</evidence>
<dbReference type="SUPFAM" id="SSF54506">
    <property type="entry name" value="Diaminopimelate epimerase-like"/>
    <property type="match status" value="1"/>
</dbReference>
<evidence type="ECO:0000313" key="5">
    <source>
        <dbReference type="Proteomes" id="UP000183413"/>
    </source>
</evidence>
<dbReference type="PANTHER" id="PTHR33442">
    <property type="entry name" value="TRANS-3-HYDROXY-L-PROLINE DEHYDRATASE"/>
    <property type="match status" value="1"/>
</dbReference>
<dbReference type="FunFam" id="3.10.310.10:FF:000005">
    <property type="entry name" value="Proline racemase"/>
    <property type="match status" value="1"/>
</dbReference>
<comment type="similarity">
    <text evidence="1">Belongs to the proline racemase family.</text>
</comment>
<dbReference type="SFLD" id="SFLDS00028">
    <property type="entry name" value="Proline_Racemase"/>
    <property type="match status" value="1"/>
</dbReference>
<dbReference type="PIRSF" id="PIRSF029792">
    <property type="entry name" value="Pro_racemase"/>
    <property type="match status" value="1"/>
</dbReference>
<evidence type="ECO:0000256" key="3">
    <source>
        <dbReference type="SAM" id="MobiDB-lite"/>
    </source>
</evidence>
<dbReference type="Gene3D" id="3.10.310.10">
    <property type="entry name" value="Diaminopimelate Epimerase, Chain A, domain 1"/>
    <property type="match status" value="2"/>
</dbReference>
<dbReference type="PANTHER" id="PTHR33442:SF5">
    <property type="entry name" value="BIFUNCTIONAL TRANS-3-HYDROXY-L-PROLINE DEHYDRATASE_2-EPIMERASE"/>
    <property type="match status" value="1"/>
</dbReference>
<dbReference type="STRING" id="1993.SAMN04489713_107140"/>
<dbReference type="InterPro" id="IPR008794">
    <property type="entry name" value="Pro_racemase_fam"/>
</dbReference>
<feature type="active site" description="Proton acceptor" evidence="2">
    <location>
        <position position="89"/>
    </location>
</feature>
<dbReference type="AlphaFoldDB" id="A0A1I5I5I7"/>
<dbReference type="Pfam" id="PF05544">
    <property type="entry name" value="Pro_racemase"/>
    <property type="match status" value="1"/>
</dbReference>